<protein>
    <submittedName>
        <fullName evidence="1">Uncharacterized protein</fullName>
    </submittedName>
</protein>
<dbReference type="EMBL" id="CAWUPB010000858">
    <property type="protein sequence ID" value="CAK7327705.1"/>
    <property type="molecule type" value="Genomic_DNA"/>
</dbReference>
<keyword evidence="2" id="KW-1185">Reference proteome</keyword>
<evidence type="ECO:0000313" key="2">
    <source>
        <dbReference type="Proteomes" id="UP001314170"/>
    </source>
</evidence>
<comment type="caution">
    <text evidence="1">The sequence shown here is derived from an EMBL/GenBank/DDBJ whole genome shotgun (WGS) entry which is preliminary data.</text>
</comment>
<sequence length="250" mass="29220">MEFCMSKAMKHPIEKESYMRMDVIEECVVKEEEKKQKEEIFEEEKQVVATMEEETSTPELLMRTDAPTSPSIIKPPTLELKPLPRKLYHATKNKTTHQEEANGSLGKGKEVALLEPRPNLVARFGGPSPIYYKEEGKKFQFIHKRNITKPRYFDFELLERLGIKESMVDLSKKVGWENFIACDLGTYKELIWKFYTTLSYDSENLTSLQFRLFSESYEDSSDDVKNDDEDEGRKIVLQKMEETNAIYDNE</sequence>
<dbReference type="AlphaFoldDB" id="A0AAV1R3V7"/>
<organism evidence="1 2">
    <name type="scientific">Dovyalis caffra</name>
    <dbReference type="NCBI Taxonomy" id="77055"/>
    <lineage>
        <taxon>Eukaryota</taxon>
        <taxon>Viridiplantae</taxon>
        <taxon>Streptophyta</taxon>
        <taxon>Embryophyta</taxon>
        <taxon>Tracheophyta</taxon>
        <taxon>Spermatophyta</taxon>
        <taxon>Magnoliopsida</taxon>
        <taxon>eudicotyledons</taxon>
        <taxon>Gunneridae</taxon>
        <taxon>Pentapetalae</taxon>
        <taxon>rosids</taxon>
        <taxon>fabids</taxon>
        <taxon>Malpighiales</taxon>
        <taxon>Salicaceae</taxon>
        <taxon>Flacourtieae</taxon>
        <taxon>Dovyalis</taxon>
    </lineage>
</organism>
<reference evidence="1 2" key="1">
    <citation type="submission" date="2024-01" db="EMBL/GenBank/DDBJ databases">
        <authorList>
            <person name="Waweru B."/>
        </authorList>
    </citation>
    <scope>NUCLEOTIDE SEQUENCE [LARGE SCALE GENOMIC DNA]</scope>
</reference>
<dbReference type="Proteomes" id="UP001314170">
    <property type="component" value="Unassembled WGS sequence"/>
</dbReference>
<evidence type="ECO:0000313" key="1">
    <source>
        <dbReference type="EMBL" id="CAK7327705.1"/>
    </source>
</evidence>
<name>A0AAV1R3V7_9ROSI</name>
<gene>
    <name evidence="1" type="ORF">DCAF_LOCUS5421</name>
</gene>
<proteinExistence type="predicted"/>
<accession>A0AAV1R3V7</accession>